<name>A0A8X6YFL1_9ARAC</name>
<organism evidence="1 2">
    <name type="scientific">Trichonephila inaurata madagascariensis</name>
    <dbReference type="NCBI Taxonomy" id="2747483"/>
    <lineage>
        <taxon>Eukaryota</taxon>
        <taxon>Metazoa</taxon>
        <taxon>Ecdysozoa</taxon>
        <taxon>Arthropoda</taxon>
        <taxon>Chelicerata</taxon>
        <taxon>Arachnida</taxon>
        <taxon>Araneae</taxon>
        <taxon>Araneomorphae</taxon>
        <taxon>Entelegynae</taxon>
        <taxon>Araneoidea</taxon>
        <taxon>Nephilidae</taxon>
        <taxon>Trichonephila</taxon>
        <taxon>Trichonephila inaurata</taxon>
    </lineage>
</organism>
<reference evidence="1" key="1">
    <citation type="submission" date="2020-08" db="EMBL/GenBank/DDBJ databases">
        <title>Multicomponent nature underlies the extraordinary mechanical properties of spider dragline silk.</title>
        <authorList>
            <person name="Kono N."/>
            <person name="Nakamura H."/>
            <person name="Mori M."/>
            <person name="Yoshida Y."/>
            <person name="Ohtoshi R."/>
            <person name="Malay A.D."/>
            <person name="Moran D.A.P."/>
            <person name="Tomita M."/>
            <person name="Numata K."/>
            <person name="Arakawa K."/>
        </authorList>
    </citation>
    <scope>NUCLEOTIDE SEQUENCE</scope>
</reference>
<protein>
    <submittedName>
        <fullName evidence="1">Uncharacterized protein</fullName>
    </submittedName>
</protein>
<sequence length="87" mass="9270">MGLFPALRLAAYLTKNKKFQSGSDLWSSSSPKLMRSASKCEVRHRSTPGDCPPSCCTCAGRLTRKDGLQKSKGGVSIGGLKTLPGRV</sequence>
<comment type="caution">
    <text evidence="1">The sequence shown here is derived from an EMBL/GenBank/DDBJ whole genome shotgun (WGS) entry which is preliminary data.</text>
</comment>
<keyword evidence="2" id="KW-1185">Reference proteome</keyword>
<evidence type="ECO:0000313" key="2">
    <source>
        <dbReference type="Proteomes" id="UP000886998"/>
    </source>
</evidence>
<accession>A0A8X6YFL1</accession>
<proteinExistence type="predicted"/>
<gene>
    <name evidence="1" type="ORF">TNIN_333881</name>
</gene>
<dbReference type="EMBL" id="BMAV01018626">
    <property type="protein sequence ID" value="GFY71127.1"/>
    <property type="molecule type" value="Genomic_DNA"/>
</dbReference>
<dbReference type="AlphaFoldDB" id="A0A8X6YFL1"/>
<evidence type="ECO:0000313" key="1">
    <source>
        <dbReference type="EMBL" id="GFY71127.1"/>
    </source>
</evidence>
<dbReference type="Proteomes" id="UP000886998">
    <property type="component" value="Unassembled WGS sequence"/>
</dbReference>